<dbReference type="PANTHER" id="PTHR38036:SF1">
    <property type="entry name" value="UPF0250 PROTEIN YBED"/>
    <property type="match status" value="1"/>
</dbReference>
<evidence type="ECO:0000313" key="2">
    <source>
        <dbReference type="EMBL" id="HIX57320.1"/>
    </source>
</evidence>
<name>A0A9D1WDP9_9GAMM</name>
<gene>
    <name evidence="2" type="ORF">H9850_07600</name>
</gene>
<dbReference type="SUPFAM" id="SSF117991">
    <property type="entry name" value="YbeD/HP0495-like"/>
    <property type="match status" value="1"/>
</dbReference>
<proteinExistence type="inferred from homology"/>
<reference evidence="2" key="2">
    <citation type="submission" date="2021-04" db="EMBL/GenBank/DDBJ databases">
        <authorList>
            <person name="Gilroy R."/>
        </authorList>
    </citation>
    <scope>NUCLEOTIDE SEQUENCE</scope>
    <source>
        <strain evidence="2">USASDec5-558</strain>
    </source>
</reference>
<evidence type="ECO:0000256" key="1">
    <source>
        <dbReference type="ARBA" id="ARBA00008460"/>
    </source>
</evidence>
<sequence length="93" mass="11042">MPLQYKFDQLLDFPCDQHLRIIVLNDDTEPQRLIDHILELMPDSTDVDSIMDSRLSSNGKYISYTVRVRFNSAEQIEMLYRELPKLDFVKHLL</sequence>
<dbReference type="Gene3D" id="3.30.70.260">
    <property type="match status" value="1"/>
</dbReference>
<dbReference type="GO" id="GO:0005829">
    <property type="term" value="C:cytosol"/>
    <property type="evidence" value="ECO:0007669"/>
    <property type="project" value="TreeGrafter"/>
</dbReference>
<accession>A0A9D1WDP9</accession>
<reference evidence="2" key="1">
    <citation type="journal article" date="2021" name="PeerJ">
        <title>Extensive microbial diversity within the chicken gut microbiome revealed by metagenomics and culture.</title>
        <authorList>
            <person name="Gilroy R."/>
            <person name="Ravi A."/>
            <person name="Getino M."/>
            <person name="Pursley I."/>
            <person name="Horton D.L."/>
            <person name="Alikhan N.F."/>
            <person name="Baker D."/>
            <person name="Gharbi K."/>
            <person name="Hall N."/>
            <person name="Watson M."/>
            <person name="Adriaenssens E.M."/>
            <person name="Foster-Nyarko E."/>
            <person name="Jarju S."/>
            <person name="Secka A."/>
            <person name="Antonio M."/>
            <person name="Oren A."/>
            <person name="Chaudhuri R.R."/>
            <person name="La Ragione R."/>
            <person name="Hildebrand F."/>
            <person name="Pallen M.J."/>
        </authorList>
    </citation>
    <scope>NUCLEOTIDE SEQUENCE</scope>
    <source>
        <strain evidence="2">USASDec5-558</strain>
    </source>
</reference>
<dbReference type="InterPro" id="IPR027471">
    <property type="entry name" value="YbeD-like_sf"/>
</dbReference>
<comment type="similarity">
    <text evidence="1">Belongs to the UPF0250 family.</text>
</comment>
<dbReference type="Proteomes" id="UP000886829">
    <property type="component" value="Unassembled WGS sequence"/>
</dbReference>
<dbReference type="AlphaFoldDB" id="A0A9D1WDP9"/>
<protein>
    <submittedName>
        <fullName evidence="2">DUF493 domain-containing protein</fullName>
    </submittedName>
</protein>
<comment type="caution">
    <text evidence="2">The sequence shown here is derived from an EMBL/GenBank/DDBJ whole genome shotgun (WGS) entry which is preliminary data.</text>
</comment>
<dbReference type="InterPro" id="IPR007454">
    <property type="entry name" value="UPF0250_YbeD-like"/>
</dbReference>
<evidence type="ECO:0000313" key="3">
    <source>
        <dbReference type="Proteomes" id="UP000886829"/>
    </source>
</evidence>
<dbReference type="EMBL" id="DXEV01000152">
    <property type="protein sequence ID" value="HIX57320.1"/>
    <property type="molecule type" value="Genomic_DNA"/>
</dbReference>
<dbReference type="PANTHER" id="PTHR38036">
    <property type="entry name" value="UPF0250 PROTEIN YBED"/>
    <property type="match status" value="1"/>
</dbReference>
<dbReference type="Pfam" id="PF04359">
    <property type="entry name" value="DUF493"/>
    <property type="match status" value="1"/>
</dbReference>
<organism evidence="2 3">
    <name type="scientific">Candidatus Anaerobiospirillum pullistercoris</name>
    <dbReference type="NCBI Taxonomy" id="2838452"/>
    <lineage>
        <taxon>Bacteria</taxon>
        <taxon>Pseudomonadati</taxon>
        <taxon>Pseudomonadota</taxon>
        <taxon>Gammaproteobacteria</taxon>
        <taxon>Aeromonadales</taxon>
        <taxon>Succinivibrionaceae</taxon>
        <taxon>Anaerobiospirillum</taxon>
    </lineage>
</organism>